<dbReference type="Pfam" id="PF01266">
    <property type="entry name" value="DAO"/>
    <property type="match status" value="1"/>
</dbReference>
<dbReference type="GO" id="GO:0047545">
    <property type="term" value="F:(S)-2-hydroxyglutarate dehydrogenase activity"/>
    <property type="evidence" value="ECO:0007669"/>
    <property type="project" value="UniProtKB-EC"/>
</dbReference>
<comment type="cofactor">
    <cofactor evidence="1">
        <name>FAD</name>
        <dbReference type="ChEBI" id="CHEBI:57692"/>
    </cofactor>
</comment>
<evidence type="ECO:0000256" key="2">
    <source>
        <dbReference type="ARBA" id="ARBA00022630"/>
    </source>
</evidence>
<keyword evidence="3" id="KW-0274">FAD</keyword>
<evidence type="ECO:0000256" key="8">
    <source>
        <dbReference type="ARBA" id="ARBA00041137"/>
    </source>
</evidence>
<dbReference type="HOGENOM" id="CLU_024775_1_0_1"/>
<evidence type="ECO:0000256" key="4">
    <source>
        <dbReference type="ARBA" id="ARBA00023002"/>
    </source>
</evidence>
<reference evidence="11" key="2">
    <citation type="submission" date="2015-01" db="EMBL/GenBank/DDBJ databases">
        <title>Evolutionary Origins and Diversification of the Mycorrhizal Mutualists.</title>
        <authorList>
            <consortium name="DOE Joint Genome Institute"/>
            <consortium name="Mycorrhizal Genomics Consortium"/>
            <person name="Kohler A."/>
            <person name="Kuo A."/>
            <person name="Nagy L.G."/>
            <person name="Floudas D."/>
            <person name="Copeland A."/>
            <person name="Barry K.W."/>
            <person name="Cichocki N."/>
            <person name="Veneault-Fourrey C."/>
            <person name="LaButti K."/>
            <person name="Lindquist E.A."/>
            <person name="Lipzen A."/>
            <person name="Lundell T."/>
            <person name="Morin E."/>
            <person name="Murat C."/>
            <person name="Riley R."/>
            <person name="Ohm R."/>
            <person name="Sun H."/>
            <person name="Tunlid A."/>
            <person name="Henrissat B."/>
            <person name="Grigoriev I.V."/>
            <person name="Hibbett D.S."/>
            <person name="Martin F."/>
        </authorList>
    </citation>
    <scope>NUCLEOTIDE SEQUENCE [LARGE SCALE GENOMIC DNA]</scope>
    <source>
        <strain evidence="11">MUT 4182</strain>
    </source>
</reference>
<feature type="domain" description="FAD dependent oxidoreductase" evidence="9">
    <location>
        <begin position="22"/>
        <end position="440"/>
    </location>
</feature>
<dbReference type="SUPFAM" id="SSF51905">
    <property type="entry name" value="FAD/NAD(P)-binding domain"/>
    <property type="match status" value="1"/>
</dbReference>
<proteinExistence type="inferred from homology"/>
<comment type="similarity">
    <text evidence="6">Belongs to the L2HGDH family.</text>
</comment>
<protein>
    <recommendedName>
        <fullName evidence="8">L-2-hydroxyglutarate dehydrogenase, mitochondrial</fullName>
        <ecNumber evidence="7">1.1.99.2</ecNumber>
    </recommendedName>
</protein>
<organism evidence="10 11">
    <name type="scientific">Tulasnella calospora MUT 4182</name>
    <dbReference type="NCBI Taxonomy" id="1051891"/>
    <lineage>
        <taxon>Eukaryota</taxon>
        <taxon>Fungi</taxon>
        <taxon>Dikarya</taxon>
        <taxon>Basidiomycota</taxon>
        <taxon>Agaricomycotina</taxon>
        <taxon>Agaricomycetes</taxon>
        <taxon>Cantharellales</taxon>
        <taxon>Tulasnellaceae</taxon>
        <taxon>Tulasnella</taxon>
    </lineage>
</organism>
<dbReference type="STRING" id="1051891.A0A0C3MFF6"/>
<evidence type="ECO:0000259" key="9">
    <source>
        <dbReference type="Pfam" id="PF01266"/>
    </source>
</evidence>
<keyword evidence="11" id="KW-1185">Reference proteome</keyword>
<dbReference type="OrthoDB" id="498204at2759"/>
<comment type="catalytic activity">
    <reaction evidence="5">
        <text>(S)-2-hydroxyglutarate + A = 2-oxoglutarate + AH2</text>
        <dbReference type="Rhea" id="RHEA:21252"/>
        <dbReference type="ChEBI" id="CHEBI:13193"/>
        <dbReference type="ChEBI" id="CHEBI:16782"/>
        <dbReference type="ChEBI" id="CHEBI:16810"/>
        <dbReference type="ChEBI" id="CHEBI:17499"/>
        <dbReference type="EC" id="1.1.99.2"/>
    </reaction>
</comment>
<name>A0A0C3MFF6_9AGAM</name>
<dbReference type="Proteomes" id="UP000054248">
    <property type="component" value="Unassembled WGS sequence"/>
</dbReference>
<evidence type="ECO:0000256" key="5">
    <source>
        <dbReference type="ARBA" id="ARBA00036066"/>
    </source>
</evidence>
<reference evidence="10 11" key="1">
    <citation type="submission" date="2014-04" db="EMBL/GenBank/DDBJ databases">
        <authorList>
            <consortium name="DOE Joint Genome Institute"/>
            <person name="Kuo A."/>
            <person name="Girlanda M."/>
            <person name="Perotto S."/>
            <person name="Kohler A."/>
            <person name="Nagy L.G."/>
            <person name="Floudas D."/>
            <person name="Copeland A."/>
            <person name="Barry K.W."/>
            <person name="Cichocki N."/>
            <person name="Veneault-Fourrey C."/>
            <person name="LaButti K."/>
            <person name="Lindquist E.A."/>
            <person name="Lipzen A."/>
            <person name="Lundell T."/>
            <person name="Morin E."/>
            <person name="Murat C."/>
            <person name="Sun H."/>
            <person name="Tunlid A."/>
            <person name="Henrissat B."/>
            <person name="Grigoriev I.V."/>
            <person name="Hibbett D.S."/>
            <person name="Martin F."/>
            <person name="Nordberg H.P."/>
            <person name="Cantor M.N."/>
            <person name="Hua S.X."/>
        </authorList>
    </citation>
    <scope>NUCLEOTIDE SEQUENCE [LARGE SCALE GENOMIC DNA]</scope>
    <source>
        <strain evidence="10 11">MUT 4182</strain>
    </source>
</reference>
<dbReference type="Gene3D" id="3.30.9.10">
    <property type="entry name" value="D-Amino Acid Oxidase, subunit A, domain 2"/>
    <property type="match status" value="1"/>
</dbReference>
<evidence type="ECO:0000256" key="3">
    <source>
        <dbReference type="ARBA" id="ARBA00022827"/>
    </source>
</evidence>
<gene>
    <name evidence="10" type="ORF">M407DRAFT_66539</name>
</gene>
<dbReference type="PANTHER" id="PTHR43104">
    <property type="entry name" value="L-2-HYDROXYGLUTARATE DEHYDROGENASE, MITOCHONDRIAL"/>
    <property type="match status" value="1"/>
</dbReference>
<dbReference type="EMBL" id="KN822954">
    <property type="protein sequence ID" value="KIO32452.1"/>
    <property type="molecule type" value="Genomic_DNA"/>
</dbReference>
<dbReference type="Gene3D" id="3.50.50.60">
    <property type="entry name" value="FAD/NAD(P)-binding domain"/>
    <property type="match status" value="1"/>
</dbReference>
<sequence>MRGLIAGLGHGFKPREPQFSVDHLVIGGGVVGLAVAQRLSKKFPEKLTYLIERHDRVGEETSSRNSEVIHAGLYYPLGSLKSRLCIRGRTLMYAYCEKHSIPHKKLGKLVVALPHQEKYIEKLHAHCHSLRLHPNAGNPDDAKPAVPTELISGDQARELEPDLSSQIAKALWSHETGIVDSHSFMDSLESDITSSEGGEVVLGTRVVRVDPTSEGWIVQMLTSTAEEPDVVFAKTLINASGLASHQILNHLLPQLNPPEPKIPIYYARGSYASYRGAGVKRVQRLIYPVADETKGYAFTSLGTHLTVDLEGNVKFGPDVEWIEPPSAGEGDSDRAEDVDYWSKHLVPSDARMSQMHESIATYLPNVALDGLRPDYVGIRPKMSAPGGKGGFNDFVVRSDWSGRWTRGDGREREGGNMITLMGIESPGLTSSLAIAEMVAEEVLASQ</sequence>
<dbReference type="PANTHER" id="PTHR43104:SF4">
    <property type="entry name" value="L-2-HYDROXYGLUTARATE DEHYDROGENASE, MITOCHONDRIAL"/>
    <property type="match status" value="1"/>
</dbReference>
<evidence type="ECO:0000313" key="10">
    <source>
        <dbReference type="EMBL" id="KIO32452.1"/>
    </source>
</evidence>
<accession>A0A0C3MFF6</accession>
<keyword evidence="4" id="KW-0560">Oxidoreductase</keyword>
<dbReference type="InterPro" id="IPR006076">
    <property type="entry name" value="FAD-dep_OxRdtase"/>
</dbReference>
<evidence type="ECO:0000256" key="7">
    <source>
        <dbReference type="ARBA" id="ARBA00038878"/>
    </source>
</evidence>
<evidence type="ECO:0000256" key="1">
    <source>
        <dbReference type="ARBA" id="ARBA00001974"/>
    </source>
</evidence>
<dbReference type="InterPro" id="IPR036188">
    <property type="entry name" value="FAD/NAD-bd_sf"/>
</dbReference>
<evidence type="ECO:0000256" key="6">
    <source>
        <dbReference type="ARBA" id="ARBA00037941"/>
    </source>
</evidence>
<dbReference type="EC" id="1.1.99.2" evidence="7"/>
<keyword evidence="2" id="KW-0285">Flavoprotein</keyword>
<dbReference type="AlphaFoldDB" id="A0A0C3MFF6"/>
<evidence type="ECO:0000313" key="11">
    <source>
        <dbReference type="Proteomes" id="UP000054248"/>
    </source>
</evidence>